<dbReference type="FunFam" id="1.10.287.990:FF:000002">
    <property type="entry name" value="Superoxide dismutase"/>
    <property type="match status" value="1"/>
</dbReference>
<evidence type="ECO:0000256" key="6">
    <source>
        <dbReference type="ARBA" id="ARBA00023004"/>
    </source>
</evidence>
<evidence type="ECO:0000256" key="2">
    <source>
        <dbReference type="ARBA" id="ARBA00012682"/>
    </source>
</evidence>
<dbReference type="SUPFAM" id="SSF46609">
    <property type="entry name" value="Fe,Mn superoxide dismutase (SOD), N-terminal domain"/>
    <property type="match status" value="1"/>
</dbReference>
<dbReference type="InterPro" id="IPR019832">
    <property type="entry name" value="Mn/Fe_SOD_C"/>
</dbReference>
<dbReference type="FunFam" id="3.55.40.20:FF:000001">
    <property type="entry name" value="Superoxide dismutase"/>
    <property type="match status" value="1"/>
</dbReference>
<comment type="catalytic activity">
    <reaction evidence="7">
        <text>2 superoxide + 2 H(+) = H2O2 + O2</text>
        <dbReference type="Rhea" id="RHEA:20696"/>
        <dbReference type="ChEBI" id="CHEBI:15378"/>
        <dbReference type="ChEBI" id="CHEBI:15379"/>
        <dbReference type="ChEBI" id="CHEBI:16240"/>
        <dbReference type="ChEBI" id="CHEBI:18421"/>
        <dbReference type="EC" id="1.15.1.1"/>
    </reaction>
</comment>
<dbReference type="EC" id="1.15.1.1" evidence="2"/>
<protein>
    <recommendedName>
        <fullName evidence="3">Superoxide dismutase [Fe]</fullName>
        <ecNumber evidence="2">1.15.1.1</ecNumber>
    </recommendedName>
</protein>
<dbReference type="Pfam" id="PF02777">
    <property type="entry name" value="Sod_Fe_C"/>
    <property type="match status" value="1"/>
</dbReference>
<reference evidence="11" key="2">
    <citation type="journal article" date="2014" name="ISME J.">
        <title>Microbial stratification in low pH oxic and suboxic macroscopic growths along an acid mine drainage.</title>
        <authorList>
            <person name="Mendez-Garcia C."/>
            <person name="Mesa V."/>
            <person name="Sprenger R.R."/>
            <person name="Richter M."/>
            <person name="Diez M.S."/>
            <person name="Solano J."/>
            <person name="Bargiela R."/>
            <person name="Golyshina O.V."/>
            <person name="Manteca A."/>
            <person name="Ramos J.L."/>
            <person name="Gallego J.R."/>
            <person name="Llorente I."/>
            <person name="Martins Dos Santos V.A."/>
            <person name="Jensen O.N."/>
            <person name="Pelaez A.I."/>
            <person name="Sanchez J."/>
            <person name="Ferrer M."/>
        </authorList>
    </citation>
    <scope>NUCLEOTIDE SEQUENCE</scope>
</reference>
<gene>
    <name evidence="11" type="ORF">B1B_09735</name>
    <name evidence="10" type="ORF">B2A_15347</name>
</gene>
<dbReference type="InterPro" id="IPR001189">
    <property type="entry name" value="Mn/Fe_SOD"/>
</dbReference>
<evidence type="ECO:0000256" key="5">
    <source>
        <dbReference type="ARBA" id="ARBA00023002"/>
    </source>
</evidence>
<dbReference type="GO" id="GO:0004784">
    <property type="term" value="F:superoxide dismutase activity"/>
    <property type="evidence" value="ECO:0007669"/>
    <property type="project" value="UniProtKB-EC"/>
</dbReference>
<name>T1BM43_9ZZZZ</name>
<evidence type="ECO:0000256" key="7">
    <source>
        <dbReference type="ARBA" id="ARBA00049204"/>
    </source>
</evidence>
<dbReference type="Pfam" id="PF00081">
    <property type="entry name" value="Sod_Fe_N"/>
    <property type="match status" value="1"/>
</dbReference>
<dbReference type="InterPro" id="IPR019833">
    <property type="entry name" value="Mn/Fe_SOD_BS"/>
</dbReference>
<dbReference type="EMBL" id="AUZZ01011169">
    <property type="protein sequence ID" value="EQD27129.1"/>
    <property type="molecule type" value="Genomic_DNA"/>
</dbReference>
<evidence type="ECO:0000256" key="4">
    <source>
        <dbReference type="ARBA" id="ARBA00022723"/>
    </source>
</evidence>
<evidence type="ECO:0000259" key="9">
    <source>
        <dbReference type="Pfam" id="PF02777"/>
    </source>
</evidence>
<dbReference type="Gene3D" id="3.55.40.20">
    <property type="entry name" value="Iron/manganese superoxide dismutase, C-terminal domain"/>
    <property type="match status" value="1"/>
</dbReference>
<dbReference type="EMBL" id="AUZY01006438">
    <property type="protein sequence ID" value="EQD54364.1"/>
    <property type="molecule type" value="Genomic_DNA"/>
</dbReference>
<keyword evidence="4" id="KW-0479">Metal-binding</keyword>
<accession>T1BM43</accession>
<evidence type="ECO:0000259" key="8">
    <source>
        <dbReference type="Pfam" id="PF00081"/>
    </source>
</evidence>
<keyword evidence="6" id="KW-0408">Iron</keyword>
<dbReference type="PANTHER" id="PTHR42769:SF3">
    <property type="entry name" value="SUPEROXIDE DISMUTASE [FE] 2, CHLOROPLASTIC"/>
    <property type="match status" value="1"/>
</dbReference>
<proteinExistence type="inferred from homology"/>
<dbReference type="Gene3D" id="1.10.287.990">
    <property type="entry name" value="Fe,Mn superoxide dismutase (SOD) domain"/>
    <property type="match status" value="1"/>
</dbReference>
<evidence type="ECO:0000256" key="1">
    <source>
        <dbReference type="ARBA" id="ARBA00008714"/>
    </source>
</evidence>
<comment type="similarity">
    <text evidence="1">Belongs to the iron/manganese superoxide dismutase family.</text>
</comment>
<sequence>MSHELPPLPYAEDALEPYLSRKTLEFHHGKHHQAYVDNLNRLVAGTEFDNQPLEKIIQKAQGPVFNNAAQVLNHTFYFAGLGPQKHSEPQGELARAMKSGFGSIDDFRKLFTEKAAGLFGSGWAWLVLQKDGRLAIVQTANADTPIRQGTDRPILTCDVWEHAYYIDYHNARPKYLDSFWHLVNWDFVGRNFSS</sequence>
<dbReference type="InterPro" id="IPR036314">
    <property type="entry name" value="SOD_C_sf"/>
</dbReference>
<dbReference type="AlphaFoldDB" id="T1BM43"/>
<dbReference type="InterPro" id="IPR019831">
    <property type="entry name" value="Mn/Fe_SOD_N"/>
</dbReference>
<organism evidence="11">
    <name type="scientific">mine drainage metagenome</name>
    <dbReference type="NCBI Taxonomy" id="410659"/>
    <lineage>
        <taxon>unclassified sequences</taxon>
        <taxon>metagenomes</taxon>
        <taxon>ecological metagenomes</taxon>
    </lineage>
</organism>
<keyword evidence="5" id="KW-0560">Oxidoreductase</keyword>
<reference evidence="11" key="1">
    <citation type="submission" date="2013-08" db="EMBL/GenBank/DDBJ databases">
        <authorList>
            <person name="Mendez C."/>
            <person name="Richter M."/>
            <person name="Ferrer M."/>
            <person name="Sanchez J."/>
        </authorList>
    </citation>
    <scope>NUCLEOTIDE SEQUENCE</scope>
</reference>
<feature type="domain" description="Manganese/iron superoxide dismutase N-terminal" evidence="8">
    <location>
        <begin position="2"/>
        <end position="81"/>
    </location>
</feature>
<evidence type="ECO:0000313" key="11">
    <source>
        <dbReference type="EMBL" id="EQD54364.1"/>
    </source>
</evidence>
<dbReference type="GO" id="GO:0005737">
    <property type="term" value="C:cytoplasm"/>
    <property type="evidence" value="ECO:0007669"/>
    <property type="project" value="UniProtKB-ARBA"/>
</dbReference>
<feature type="domain" description="Manganese/iron superoxide dismutase C-terminal" evidence="9">
    <location>
        <begin position="89"/>
        <end position="190"/>
    </location>
</feature>
<dbReference type="PANTHER" id="PTHR42769">
    <property type="entry name" value="SUPEROXIDE DISMUTASE"/>
    <property type="match status" value="1"/>
</dbReference>
<dbReference type="PROSITE" id="PS00088">
    <property type="entry name" value="SOD_MN"/>
    <property type="match status" value="1"/>
</dbReference>
<dbReference type="PIRSF" id="PIRSF000349">
    <property type="entry name" value="SODismutase"/>
    <property type="match status" value="1"/>
</dbReference>
<dbReference type="PRINTS" id="PR01703">
    <property type="entry name" value="MNSODISMTASE"/>
</dbReference>
<dbReference type="SUPFAM" id="SSF54719">
    <property type="entry name" value="Fe,Mn superoxide dismutase (SOD), C-terminal domain"/>
    <property type="match status" value="1"/>
</dbReference>
<dbReference type="InterPro" id="IPR036324">
    <property type="entry name" value="Mn/Fe_SOD_N_sf"/>
</dbReference>
<evidence type="ECO:0000256" key="3">
    <source>
        <dbReference type="ARBA" id="ARBA00014767"/>
    </source>
</evidence>
<comment type="caution">
    <text evidence="11">The sequence shown here is derived from an EMBL/GenBank/DDBJ whole genome shotgun (WGS) entry which is preliminary data.</text>
</comment>
<dbReference type="GO" id="GO:0046872">
    <property type="term" value="F:metal ion binding"/>
    <property type="evidence" value="ECO:0007669"/>
    <property type="project" value="UniProtKB-KW"/>
</dbReference>
<evidence type="ECO:0000313" key="10">
    <source>
        <dbReference type="EMBL" id="EQD27129.1"/>
    </source>
</evidence>